<keyword evidence="3 7" id="KW-0812">Transmembrane</keyword>
<proteinExistence type="inferred from homology"/>
<evidence type="ECO:0000313" key="9">
    <source>
        <dbReference type="Proteomes" id="UP000053238"/>
    </source>
</evidence>
<feature type="transmembrane region" description="Helical" evidence="7">
    <location>
        <begin position="7"/>
        <end position="28"/>
    </location>
</feature>
<dbReference type="GO" id="GO:0005783">
    <property type="term" value="C:endoplasmic reticulum"/>
    <property type="evidence" value="ECO:0007669"/>
    <property type="project" value="TreeGrafter"/>
</dbReference>
<keyword evidence="6" id="KW-0539">Nucleus</keyword>
<dbReference type="InterPro" id="IPR001129">
    <property type="entry name" value="Membr-assoc_MAPEG"/>
</dbReference>
<dbReference type="PANTHER" id="PTHR10250">
    <property type="entry name" value="MICROSOMAL GLUTATHIONE S-TRANSFERASE"/>
    <property type="match status" value="1"/>
</dbReference>
<evidence type="ECO:0000256" key="2">
    <source>
        <dbReference type="ARBA" id="ARBA00010459"/>
    </source>
</evidence>
<dbReference type="AlphaFoldDB" id="A0A093T5A3"/>
<organism evidence="8 9">
    <name type="scientific">Phalacrocorax carbo</name>
    <name type="common">Great cormorant</name>
    <name type="synonym">Pelecanus carbo</name>
    <dbReference type="NCBI Taxonomy" id="9209"/>
    <lineage>
        <taxon>Eukaryota</taxon>
        <taxon>Metazoa</taxon>
        <taxon>Chordata</taxon>
        <taxon>Craniata</taxon>
        <taxon>Vertebrata</taxon>
        <taxon>Euteleostomi</taxon>
        <taxon>Archelosauria</taxon>
        <taxon>Archosauria</taxon>
        <taxon>Dinosauria</taxon>
        <taxon>Saurischia</taxon>
        <taxon>Theropoda</taxon>
        <taxon>Coelurosauria</taxon>
        <taxon>Aves</taxon>
        <taxon>Neognathae</taxon>
        <taxon>Neoaves</taxon>
        <taxon>Aequornithes</taxon>
        <taxon>Suliformes</taxon>
        <taxon>Phalacrocoracidae</taxon>
        <taxon>Phalacrocorax</taxon>
    </lineage>
</organism>
<reference evidence="8 9" key="1">
    <citation type="submission" date="2014-04" db="EMBL/GenBank/DDBJ databases">
        <title>Genome evolution of avian class.</title>
        <authorList>
            <person name="Zhang G."/>
            <person name="Li C."/>
        </authorList>
    </citation>
    <scope>NUCLEOTIDE SEQUENCE [LARGE SCALE GENOMIC DNA]</scope>
    <source>
        <strain evidence="8">BGI_N336</strain>
    </source>
</reference>
<dbReference type="GO" id="GO:0019370">
    <property type="term" value="P:leukotriene biosynthetic process"/>
    <property type="evidence" value="ECO:0007669"/>
    <property type="project" value="TreeGrafter"/>
</dbReference>
<name>A0A093T5A3_PHACA</name>
<dbReference type="GO" id="GO:0004464">
    <property type="term" value="F:leukotriene-C4 synthase activity"/>
    <property type="evidence" value="ECO:0007669"/>
    <property type="project" value="TreeGrafter"/>
</dbReference>
<sequence>MRNQIDLLATVTVLGVLEQVYFVLQVIYARRKYKISPPETKGHPEFERIFRAHCHPMLILLAPLFSTGVAAVCGLLYLYTRFKYFQGYAAAAQERLVP</sequence>
<dbReference type="GO" id="GO:0004364">
    <property type="term" value="F:glutathione transferase activity"/>
    <property type="evidence" value="ECO:0007669"/>
    <property type="project" value="TreeGrafter"/>
</dbReference>
<dbReference type="PANTHER" id="PTHR10250:SF4">
    <property type="entry name" value="LEUKOTRIENE C4 SYNTHASE"/>
    <property type="match status" value="1"/>
</dbReference>
<dbReference type="GO" id="GO:0004602">
    <property type="term" value="F:glutathione peroxidase activity"/>
    <property type="evidence" value="ECO:0007669"/>
    <property type="project" value="TreeGrafter"/>
</dbReference>
<feature type="transmembrane region" description="Helical" evidence="7">
    <location>
        <begin position="57"/>
        <end position="79"/>
    </location>
</feature>
<evidence type="ECO:0000256" key="3">
    <source>
        <dbReference type="ARBA" id="ARBA00022692"/>
    </source>
</evidence>
<dbReference type="Gene3D" id="1.20.120.550">
    <property type="entry name" value="Membrane associated eicosanoid/glutathione metabolism-like domain"/>
    <property type="match status" value="1"/>
</dbReference>
<dbReference type="Pfam" id="PF01124">
    <property type="entry name" value="MAPEG"/>
    <property type="match status" value="1"/>
</dbReference>
<evidence type="ECO:0000256" key="7">
    <source>
        <dbReference type="SAM" id="Phobius"/>
    </source>
</evidence>
<comment type="similarity">
    <text evidence="2">Belongs to the MAPEG family.</text>
</comment>
<keyword evidence="5 7" id="KW-0472">Membrane</keyword>
<dbReference type="InterPro" id="IPR023352">
    <property type="entry name" value="MAPEG-like_dom_sf"/>
</dbReference>
<dbReference type="GO" id="GO:0031965">
    <property type="term" value="C:nuclear membrane"/>
    <property type="evidence" value="ECO:0007669"/>
    <property type="project" value="UniProtKB-SubCell"/>
</dbReference>
<keyword evidence="4 7" id="KW-1133">Transmembrane helix</keyword>
<evidence type="ECO:0000313" key="8">
    <source>
        <dbReference type="EMBL" id="KFW89824.1"/>
    </source>
</evidence>
<dbReference type="Proteomes" id="UP000053238">
    <property type="component" value="Unassembled WGS sequence"/>
</dbReference>
<protein>
    <submittedName>
        <fullName evidence="8">Leukotriene C4 synthase</fullName>
    </submittedName>
</protein>
<evidence type="ECO:0000256" key="4">
    <source>
        <dbReference type="ARBA" id="ARBA00022989"/>
    </source>
</evidence>
<keyword evidence="9" id="KW-1185">Reference proteome</keyword>
<dbReference type="SUPFAM" id="SSF161084">
    <property type="entry name" value="MAPEG domain-like"/>
    <property type="match status" value="1"/>
</dbReference>
<evidence type="ECO:0000256" key="1">
    <source>
        <dbReference type="ARBA" id="ARBA00004232"/>
    </source>
</evidence>
<accession>A0A093T5A3</accession>
<dbReference type="EMBL" id="KL424178">
    <property type="protein sequence ID" value="KFW89824.1"/>
    <property type="molecule type" value="Genomic_DNA"/>
</dbReference>
<feature type="non-terminal residue" evidence="8">
    <location>
        <position position="98"/>
    </location>
</feature>
<evidence type="ECO:0000256" key="5">
    <source>
        <dbReference type="ARBA" id="ARBA00023136"/>
    </source>
</evidence>
<comment type="subcellular location">
    <subcellularLocation>
        <location evidence="1">Nucleus membrane</location>
        <topology evidence="1">Multi-pass membrane protein</topology>
    </subcellularLocation>
</comment>
<dbReference type="InterPro" id="IPR050997">
    <property type="entry name" value="MAPEG"/>
</dbReference>
<gene>
    <name evidence="8" type="ORF">N336_00697</name>
</gene>
<evidence type="ECO:0000256" key="6">
    <source>
        <dbReference type="ARBA" id="ARBA00023242"/>
    </source>
</evidence>